<protein>
    <submittedName>
        <fullName evidence="2">Aste57867_8636 protein</fullName>
    </submittedName>
</protein>
<reference evidence="1" key="2">
    <citation type="submission" date="2019-06" db="EMBL/GenBank/DDBJ databases">
        <title>Genomics analysis of Aphanomyces spp. identifies a new class of oomycete effector associated with host adaptation.</title>
        <authorList>
            <person name="Gaulin E."/>
        </authorList>
    </citation>
    <scope>NUCLEOTIDE SEQUENCE</scope>
    <source>
        <strain evidence="1">CBS 578.67</strain>
    </source>
</reference>
<proteinExistence type="predicted"/>
<sequence length="342" mass="39010">MSSTDRRGHTNEHLFLLKKIQELDSVLAPLLERVRAQEVRAKKRRYMLPWKEIAGVLKEERHLATSQWKALKTQVTEYESLALEMRKWVIANCAIETPLNSRTSTWRECSLLANPRSRQLGKEWILKQMYHNADRVFMEHGFPAIDSPNELDGEFSMEFTDAGFHTVYRGQVEQNKSLEAAVAHTFATMHTLRLVIPGYSDSMPMLLNETEGTTRHYVFAVPPPVNEFVNVLAGEFRTEKRCLVVVQQIQDDEMYDAGTYRQRNRTLWVDIHALSSGRSKIRVAAFCSHGSTKAAGMVPMEEDARVYGIDLSGCPDHLKKTRMALSFSRLVGQALQAKGVRV</sequence>
<evidence type="ECO:0000313" key="2">
    <source>
        <dbReference type="EMBL" id="VFT85522.1"/>
    </source>
</evidence>
<reference evidence="2 3" key="1">
    <citation type="submission" date="2019-03" db="EMBL/GenBank/DDBJ databases">
        <authorList>
            <person name="Gaulin E."/>
            <person name="Dumas B."/>
        </authorList>
    </citation>
    <scope>NUCLEOTIDE SEQUENCE [LARGE SCALE GENOMIC DNA]</scope>
    <source>
        <strain evidence="2">CBS 568.67</strain>
    </source>
</reference>
<gene>
    <name evidence="2" type="primary">Aste57867_8636</name>
    <name evidence="1" type="ORF">As57867_008602</name>
    <name evidence="2" type="ORF">ASTE57867_8636</name>
</gene>
<dbReference type="EMBL" id="CAADRA010005131">
    <property type="protein sequence ID" value="VFT85522.1"/>
    <property type="molecule type" value="Genomic_DNA"/>
</dbReference>
<dbReference type="OrthoDB" id="63417at2759"/>
<organism evidence="2 3">
    <name type="scientific">Aphanomyces stellatus</name>
    <dbReference type="NCBI Taxonomy" id="120398"/>
    <lineage>
        <taxon>Eukaryota</taxon>
        <taxon>Sar</taxon>
        <taxon>Stramenopiles</taxon>
        <taxon>Oomycota</taxon>
        <taxon>Saprolegniomycetes</taxon>
        <taxon>Saprolegniales</taxon>
        <taxon>Verrucalvaceae</taxon>
        <taxon>Aphanomyces</taxon>
    </lineage>
</organism>
<evidence type="ECO:0000313" key="1">
    <source>
        <dbReference type="EMBL" id="KAF0700837.1"/>
    </source>
</evidence>
<keyword evidence="3" id="KW-1185">Reference proteome</keyword>
<name>A0A485KL52_9STRA</name>
<accession>A0A485KL52</accession>
<dbReference type="AlphaFoldDB" id="A0A485KL52"/>
<dbReference type="EMBL" id="VJMH01005110">
    <property type="protein sequence ID" value="KAF0700837.1"/>
    <property type="molecule type" value="Genomic_DNA"/>
</dbReference>
<dbReference type="Proteomes" id="UP000332933">
    <property type="component" value="Unassembled WGS sequence"/>
</dbReference>
<evidence type="ECO:0000313" key="3">
    <source>
        <dbReference type="Proteomes" id="UP000332933"/>
    </source>
</evidence>